<reference evidence="1 2" key="1">
    <citation type="submission" date="2019-11" db="EMBL/GenBank/DDBJ databases">
        <authorList>
            <person name="Li X."/>
        </authorList>
    </citation>
    <scope>NUCLEOTIDE SEQUENCE [LARGE SCALE GENOMIC DNA]</scope>
    <source>
        <strain evidence="1 2">L9</strain>
    </source>
</reference>
<dbReference type="AlphaFoldDB" id="A0A6N8FQM0"/>
<dbReference type="GO" id="GO:0015035">
    <property type="term" value="F:protein-disulfide reductase activity"/>
    <property type="evidence" value="ECO:0007669"/>
    <property type="project" value="InterPro"/>
</dbReference>
<evidence type="ECO:0000313" key="1">
    <source>
        <dbReference type="EMBL" id="MUK90369.1"/>
    </source>
</evidence>
<dbReference type="InterPro" id="IPR052927">
    <property type="entry name" value="DCC_oxidoreductase"/>
</dbReference>
<name>A0A6N8FQM0_9BACI</name>
<dbReference type="InterPro" id="IPR007263">
    <property type="entry name" value="DCC1-like"/>
</dbReference>
<dbReference type="RefSeq" id="WP_155671091.1">
    <property type="nucleotide sequence ID" value="NZ_WOCA01000020.1"/>
</dbReference>
<sequence length="125" mass="15096">MNVLIFDGECNMCSAFVRFVIKNNKNRDFRITDFNSDWYYTHSELLPNVDSMILIINERKIYTYSDAFIHVLTNINKKFYPVLTLKILPRIIRDNVYKLIAKYRKRIVRKKTCDIPTRSQQEYFL</sequence>
<keyword evidence="2" id="KW-1185">Reference proteome</keyword>
<accession>A0A6N8FQM0</accession>
<protein>
    <submittedName>
        <fullName evidence="1">DUF393 domain-containing protein</fullName>
    </submittedName>
</protein>
<proteinExistence type="predicted"/>
<organism evidence="1 2">
    <name type="scientific">Ornithinibacillus caprae</name>
    <dbReference type="NCBI Taxonomy" id="2678566"/>
    <lineage>
        <taxon>Bacteria</taxon>
        <taxon>Bacillati</taxon>
        <taxon>Bacillota</taxon>
        <taxon>Bacilli</taxon>
        <taxon>Bacillales</taxon>
        <taxon>Bacillaceae</taxon>
        <taxon>Ornithinibacillus</taxon>
    </lineage>
</organism>
<evidence type="ECO:0000313" key="2">
    <source>
        <dbReference type="Proteomes" id="UP000469125"/>
    </source>
</evidence>
<dbReference type="PANTHER" id="PTHR33639:SF2">
    <property type="entry name" value="DUF393 DOMAIN-CONTAINING PROTEIN"/>
    <property type="match status" value="1"/>
</dbReference>
<dbReference type="EMBL" id="WOCA01000020">
    <property type="protein sequence ID" value="MUK90369.1"/>
    <property type="molecule type" value="Genomic_DNA"/>
</dbReference>
<dbReference type="PANTHER" id="PTHR33639">
    <property type="entry name" value="THIOL-DISULFIDE OXIDOREDUCTASE DCC"/>
    <property type="match status" value="1"/>
</dbReference>
<dbReference type="Proteomes" id="UP000469125">
    <property type="component" value="Unassembled WGS sequence"/>
</dbReference>
<dbReference type="Pfam" id="PF04134">
    <property type="entry name" value="DCC1-like"/>
    <property type="match status" value="1"/>
</dbReference>
<gene>
    <name evidence="1" type="ORF">GMD78_18505</name>
</gene>
<comment type="caution">
    <text evidence="1">The sequence shown here is derived from an EMBL/GenBank/DDBJ whole genome shotgun (WGS) entry which is preliminary data.</text>
</comment>